<dbReference type="InterPro" id="IPR024535">
    <property type="entry name" value="RHGA/B-epi-like_pectate_lyase"/>
</dbReference>
<dbReference type="InterPro" id="IPR011050">
    <property type="entry name" value="Pectin_lyase_fold/virulence"/>
</dbReference>
<name>A0AAI9XPT4_9PEZI</name>
<dbReference type="SUPFAM" id="SSF51126">
    <property type="entry name" value="Pectin lyase-like"/>
    <property type="match status" value="2"/>
</dbReference>
<sequence>MQGRSRWSTNVPGGNGHQWYINQSNFLRQIRNFVFDMTGMARENTQGDQKYVPTGIHWQVGQATSITNCDFRMDVSNEQGSATAMGIMMENGSGGVVSDLTFFGGNIGFLAGSQQFTATNLQFTSCLTAIKQVWNWGFTWKNIYVLSCYVAIDCTEYSSATRQGTGSITVLDSHFNGVPYAITLGRLASDQPNVVIDNLLVENSESIVLVSGGETILAGSGGALYINNWVSGQQYLPSGSGKKSGFMNPAVKKPQGLLDGSGRYFVRSKPQYESAGTGGIIVATANGVSNDGTGDQTEAINSLLSSKKGSVIFFPAGVYMIKGTVKIPVGSRMIGSMWSQIMGSGPYFEDESNPKVMVQVGDKGDSGVIEISDMMFTVKGATAGCILMEWNVHESSQGSAAMWDSHFRVGGAAGTDLQLKDCPSLATSVAGKCKAASMLMHVTHDASGYFDNNWLWVADHDLDNPMNADAYESDEGIPLNVKTQISVYVGRGLLVESQGPTWFYGSSSEHTQMYQYELFGAKDIFMSHMQTETPYYQPNPNALTPYKAGAAGFPGDPTFDDCSDDLCRSAWALRIINSTNVVIYSAGFYSFFQNNQLGCTANEDCQLAVIETSYSEAIWFYNIFTKGNIEIVSPKGGLLPVLFNDTTCNGYTSEIAAWLELANGGRDMGISPNSSSGGGSGDVYIDPGIWRSPSASRTIRCIPPCTYILPPIVLPTPTTITFSPSTTSLEVGWFTTTTITGMDGQKTTTSIYVSVVVTTTLTIPMLTTATIPLSNVPIPPGINKTIIYPSTSLLPAPFVITDTTVIDGTTHPLNSRTITPKPWPWTNTAVSTTSTTVIAPIVVTHTSGPPGPRCTGGCGQKCKKFCSWPCNNDCDGGSDCQDYDDCTKGGNCAGANCEKGGDCEGPRCTKGGDCTGPACTRGGNCKGPLCERGGDCFGIFCIRGGGCEGPLCYRGGNCGPLGCITGTCVGAQCGKDREEDDYRDSNDPNAPPDEGDECTTETFSSCRTFCIATPTSSCTSTCSKVIGCDTTGTSIAATVTPAPTYVAGPVSEWDRGPGSDLASVASSVIVALSANGMYGSVGTSSTEASVPTKTSDGGTTTQAGGGGAPAPSPTAKLQIAFGRRWVLGTTLPTQLWWFYATPWGADYSVCDALITFPGPRDVNTNDIPFPDGTFDLPKMFGVEGCVYKGSSSAAGTLTCPDLRNTVQCTAMLPGSNLPECVDGTTPTVFWFRAACAW</sequence>
<feature type="compositionally biased region" description="Polar residues" evidence="1">
    <location>
        <begin position="1081"/>
        <end position="1096"/>
    </location>
</feature>
<dbReference type="AlphaFoldDB" id="A0AAI9XPT4"/>
<evidence type="ECO:0000256" key="1">
    <source>
        <dbReference type="SAM" id="MobiDB-lite"/>
    </source>
</evidence>
<dbReference type="Proteomes" id="UP001239795">
    <property type="component" value="Unassembled WGS sequence"/>
</dbReference>
<dbReference type="Gene3D" id="2.160.20.10">
    <property type="entry name" value="Single-stranded right-handed beta-helix, Pectin lyase-like"/>
    <property type="match status" value="2"/>
</dbReference>
<gene>
    <name evidence="3" type="ORF">CMEL01_15644</name>
</gene>
<protein>
    <recommendedName>
        <fullName evidence="2">Rhamnogalacturonase A/B/Epimerase-like pectate lyase domain-containing protein</fullName>
    </recommendedName>
</protein>
<comment type="caution">
    <text evidence="3">The sequence shown here is derived from an EMBL/GenBank/DDBJ whole genome shotgun (WGS) entry which is preliminary data.</text>
</comment>
<dbReference type="Pfam" id="PF12708">
    <property type="entry name" value="Pect-lyase_RHGA_epim"/>
    <property type="match status" value="2"/>
</dbReference>
<keyword evidence="4" id="KW-1185">Reference proteome</keyword>
<proteinExistence type="predicted"/>
<evidence type="ECO:0000313" key="3">
    <source>
        <dbReference type="EMBL" id="KAK1458297.1"/>
    </source>
</evidence>
<dbReference type="EMBL" id="MLGG01000014">
    <property type="protein sequence ID" value="KAK1458297.1"/>
    <property type="molecule type" value="Genomic_DNA"/>
</dbReference>
<evidence type="ECO:0000313" key="4">
    <source>
        <dbReference type="Proteomes" id="UP001239795"/>
    </source>
</evidence>
<accession>A0AAI9XPT4</accession>
<dbReference type="CDD" id="cd23668">
    <property type="entry name" value="GH55_beta13glucanase-like"/>
    <property type="match status" value="1"/>
</dbReference>
<feature type="region of interest" description="Disordered" evidence="1">
    <location>
        <begin position="1081"/>
        <end position="1112"/>
    </location>
</feature>
<feature type="domain" description="Rhamnogalacturonase A/B/Epimerase-like pectate lyase" evidence="2">
    <location>
        <begin position="14"/>
        <end position="153"/>
    </location>
</feature>
<dbReference type="InterPro" id="IPR012334">
    <property type="entry name" value="Pectin_lyas_fold"/>
</dbReference>
<reference evidence="3 4" key="1">
    <citation type="submission" date="2016-10" db="EMBL/GenBank/DDBJ databases">
        <title>The genome sequence of Colletotrichum fioriniae PJ7.</title>
        <authorList>
            <person name="Baroncelli R."/>
        </authorList>
    </citation>
    <scope>NUCLEOTIDE SEQUENCE [LARGE SCALE GENOMIC DNA]</scope>
    <source>
        <strain evidence="3">Col 31</strain>
    </source>
</reference>
<evidence type="ECO:0000259" key="2">
    <source>
        <dbReference type="Pfam" id="PF12708"/>
    </source>
</evidence>
<organism evidence="3 4">
    <name type="scientific">Colletotrichum melonis</name>
    <dbReference type="NCBI Taxonomy" id="1209925"/>
    <lineage>
        <taxon>Eukaryota</taxon>
        <taxon>Fungi</taxon>
        <taxon>Dikarya</taxon>
        <taxon>Ascomycota</taxon>
        <taxon>Pezizomycotina</taxon>
        <taxon>Sordariomycetes</taxon>
        <taxon>Hypocreomycetidae</taxon>
        <taxon>Glomerellales</taxon>
        <taxon>Glomerellaceae</taxon>
        <taxon>Colletotrichum</taxon>
        <taxon>Colletotrichum acutatum species complex</taxon>
    </lineage>
</organism>
<feature type="domain" description="Rhamnogalacturonase A/B/Epimerase-like pectate lyase" evidence="2">
    <location>
        <begin position="285"/>
        <end position="336"/>
    </location>
</feature>